<dbReference type="SUPFAM" id="SSF48065">
    <property type="entry name" value="DBL homology domain (DH-domain)"/>
    <property type="match status" value="1"/>
</dbReference>
<evidence type="ECO:0000313" key="7">
    <source>
        <dbReference type="Proteomes" id="UP000092154"/>
    </source>
</evidence>
<dbReference type="PROSITE" id="PS50011">
    <property type="entry name" value="PROTEIN_KINASE_DOM"/>
    <property type="match status" value="1"/>
</dbReference>
<feature type="compositionally biased region" description="Polar residues" evidence="2">
    <location>
        <begin position="355"/>
        <end position="373"/>
    </location>
</feature>
<keyword evidence="7" id="KW-1185">Reference proteome</keyword>
<reference evidence="6 7" key="1">
    <citation type="submission" date="2016-06" db="EMBL/GenBank/DDBJ databases">
        <title>Comparative genomics of the ectomycorrhizal sister species Rhizopogon vinicolor and Rhizopogon vesiculosus (Basidiomycota: Boletales) reveals a divergence of the mating type B locus.</title>
        <authorList>
            <consortium name="DOE Joint Genome Institute"/>
            <person name="Mujic A.B."/>
            <person name="Kuo A."/>
            <person name="Tritt A."/>
            <person name="Lipzen A."/>
            <person name="Chen C."/>
            <person name="Johnson J."/>
            <person name="Sharma A."/>
            <person name="Barry K."/>
            <person name="Grigoriev I.V."/>
            <person name="Spatafora J.W."/>
        </authorList>
    </citation>
    <scope>NUCLEOTIDE SEQUENCE [LARGE SCALE GENOMIC DNA]</scope>
    <source>
        <strain evidence="6 7">AM-OR11-026</strain>
    </source>
</reference>
<dbReference type="InterPro" id="IPR008266">
    <property type="entry name" value="Tyr_kinase_AS"/>
</dbReference>
<dbReference type="SUPFAM" id="SSF49879">
    <property type="entry name" value="SMAD/FHA domain"/>
    <property type="match status" value="1"/>
</dbReference>
<dbReference type="InterPro" id="IPR051681">
    <property type="entry name" value="Ser/Thr_Kinases-Pseudokinases"/>
</dbReference>
<keyword evidence="6" id="KW-0808">Transferase</keyword>
<dbReference type="PROSITE" id="PS00109">
    <property type="entry name" value="PROTEIN_KINASE_TYR"/>
    <property type="match status" value="1"/>
</dbReference>
<dbReference type="OrthoDB" id="67310at2759"/>
<feature type="compositionally biased region" description="Low complexity" evidence="2">
    <location>
        <begin position="438"/>
        <end position="459"/>
    </location>
</feature>
<dbReference type="Gene3D" id="1.10.510.10">
    <property type="entry name" value="Transferase(Phosphotransferase) domain 1"/>
    <property type="match status" value="1"/>
</dbReference>
<dbReference type="PANTHER" id="PTHR44329">
    <property type="entry name" value="SERINE/THREONINE-PROTEIN KINASE TNNI3K-RELATED"/>
    <property type="match status" value="1"/>
</dbReference>
<dbReference type="PROSITE" id="PS50010">
    <property type="entry name" value="DH_2"/>
    <property type="match status" value="1"/>
</dbReference>
<accession>A0A1B7MN84</accession>
<dbReference type="SMART" id="SM00240">
    <property type="entry name" value="FHA"/>
    <property type="match status" value="1"/>
</dbReference>
<dbReference type="GO" id="GO:0005085">
    <property type="term" value="F:guanyl-nucleotide exchange factor activity"/>
    <property type="evidence" value="ECO:0007669"/>
    <property type="project" value="InterPro"/>
</dbReference>
<dbReference type="InterPro" id="IPR000253">
    <property type="entry name" value="FHA_dom"/>
</dbReference>
<protein>
    <submittedName>
        <fullName evidence="6">Kinase-like protein</fullName>
    </submittedName>
</protein>
<dbReference type="PROSITE" id="PS50006">
    <property type="entry name" value="FHA_DOMAIN"/>
    <property type="match status" value="1"/>
</dbReference>
<dbReference type="SUPFAM" id="SSF56112">
    <property type="entry name" value="Protein kinase-like (PK-like)"/>
    <property type="match status" value="1"/>
</dbReference>
<dbReference type="GO" id="GO:0004674">
    <property type="term" value="F:protein serine/threonine kinase activity"/>
    <property type="evidence" value="ECO:0007669"/>
    <property type="project" value="TreeGrafter"/>
</dbReference>
<dbReference type="InterPro" id="IPR000219">
    <property type="entry name" value="DH_dom"/>
</dbReference>
<feature type="domain" description="FHA" evidence="3">
    <location>
        <begin position="249"/>
        <end position="307"/>
    </location>
</feature>
<dbReference type="Pfam" id="PF07714">
    <property type="entry name" value="PK_Tyr_Ser-Thr"/>
    <property type="match status" value="1"/>
</dbReference>
<dbReference type="Proteomes" id="UP000092154">
    <property type="component" value="Unassembled WGS sequence"/>
</dbReference>
<dbReference type="Pfam" id="PF00621">
    <property type="entry name" value="RhoGEF"/>
    <property type="match status" value="1"/>
</dbReference>
<evidence type="ECO:0000259" key="4">
    <source>
        <dbReference type="PROSITE" id="PS50010"/>
    </source>
</evidence>
<dbReference type="Gene3D" id="1.20.900.10">
    <property type="entry name" value="Dbl homology (DH) domain"/>
    <property type="match status" value="1"/>
</dbReference>
<comment type="similarity">
    <text evidence="1">Belongs to the protein kinase superfamily. CAMK Ser/Thr protein kinase family. CHEK2 subfamily.</text>
</comment>
<name>A0A1B7MN84_9AGAM</name>
<dbReference type="GO" id="GO:0005524">
    <property type="term" value="F:ATP binding"/>
    <property type="evidence" value="ECO:0007669"/>
    <property type="project" value="InterPro"/>
</dbReference>
<dbReference type="InParanoid" id="A0A1B7MN84"/>
<gene>
    <name evidence="6" type="ORF">K503DRAFT_473974</name>
</gene>
<feature type="domain" description="DH" evidence="4">
    <location>
        <begin position="1"/>
        <end position="152"/>
    </location>
</feature>
<feature type="compositionally biased region" description="Basic and acidic residues" evidence="2">
    <location>
        <begin position="402"/>
        <end position="431"/>
    </location>
</feature>
<sequence>MFRNVTSVYNANLTFLEKLEEISSNPWSEVLDDLLMRWIHDLHRPYTMYCQKFTTGFDQWDLVKSNIKLPRVLEAFSEYNPPSIAAIQSSQLANPSLWTLDALFLLPKGRLLYYRKLYNNLLNNTTLSISDHRLLTVALEKLDYLLETLEVRSQVRVGDNASALSSTLPPVTSDLARKPINSPAKSRLAKSNGTHNKLFSDQFGEGNTNTFIANANNITSSHRICLVPLLDSLPFEPISRYLRDGDTPLRIGRFTDRQVDNALATDMLIFKSIVVSRAHAEIWSDNGKVYIKDTKSSCGTFLNYLRLSPAESESIPHELKDGDIVQLAVDYDDGTEVYRPVKFTIEVEHESQAVTNPFNSSSDASLSFNRSCPSDTSSSSDTSFLCNPIAYTDTLASAHSTSNHEEEKNKREEDRQNQNKLRPKENDDQRKSYASPYSESTATEEQTSQESSDASDSLQDLTNQLQGRSNYPITSGGFGDIWKCELVKLNETVQVAVKTIRAFESDNDVLMRKNSRRVRRELKVWERLKHDCILPLLGVADNFGPYPAMICPWVKNGTLTSFLERQQDTLSCQDKFSILNDIALGLQYLHSKSIVHGDLTGSNVLVHGNGRACLADFGLSTMLLEFIGSSYFTTTIRGNIRWAAAELFEVPEDQDEDEISVSLSTECDIYSFGSITLQVLTCKVPYYNVRKDNVVLGQVMKGKKPEPPKESQIAPPRWEFIQRCWLPRASRPSVGEIVAFVASERQALVS</sequence>
<dbReference type="Gene3D" id="2.60.200.20">
    <property type="match status" value="1"/>
</dbReference>
<evidence type="ECO:0000256" key="1">
    <source>
        <dbReference type="ARBA" id="ARBA00005575"/>
    </source>
</evidence>
<dbReference type="InterPro" id="IPR011009">
    <property type="entry name" value="Kinase-like_dom_sf"/>
</dbReference>
<feature type="domain" description="Protein kinase" evidence="5">
    <location>
        <begin position="467"/>
        <end position="749"/>
    </location>
</feature>
<evidence type="ECO:0000259" key="5">
    <source>
        <dbReference type="PROSITE" id="PS50011"/>
    </source>
</evidence>
<dbReference type="InterPro" id="IPR008984">
    <property type="entry name" value="SMAD_FHA_dom_sf"/>
</dbReference>
<dbReference type="InterPro" id="IPR000719">
    <property type="entry name" value="Prot_kinase_dom"/>
</dbReference>
<feature type="region of interest" description="Disordered" evidence="2">
    <location>
        <begin position="397"/>
        <end position="459"/>
    </location>
</feature>
<dbReference type="STRING" id="1314800.A0A1B7MN84"/>
<dbReference type="Pfam" id="PF00498">
    <property type="entry name" value="FHA"/>
    <property type="match status" value="1"/>
</dbReference>
<dbReference type="AlphaFoldDB" id="A0A1B7MN84"/>
<evidence type="ECO:0000256" key="2">
    <source>
        <dbReference type="SAM" id="MobiDB-lite"/>
    </source>
</evidence>
<dbReference type="EMBL" id="KV448668">
    <property type="protein sequence ID" value="OAX34041.1"/>
    <property type="molecule type" value="Genomic_DNA"/>
</dbReference>
<evidence type="ECO:0000313" key="6">
    <source>
        <dbReference type="EMBL" id="OAX34041.1"/>
    </source>
</evidence>
<dbReference type="InterPro" id="IPR001245">
    <property type="entry name" value="Ser-Thr/Tyr_kinase_cat_dom"/>
</dbReference>
<organism evidence="6 7">
    <name type="scientific">Rhizopogon vinicolor AM-OR11-026</name>
    <dbReference type="NCBI Taxonomy" id="1314800"/>
    <lineage>
        <taxon>Eukaryota</taxon>
        <taxon>Fungi</taxon>
        <taxon>Dikarya</taxon>
        <taxon>Basidiomycota</taxon>
        <taxon>Agaricomycotina</taxon>
        <taxon>Agaricomycetes</taxon>
        <taxon>Agaricomycetidae</taxon>
        <taxon>Boletales</taxon>
        <taxon>Suillineae</taxon>
        <taxon>Rhizopogonaceae</taxon>
        <taxon>Rhizopogon</taxon>
    </lineage>
</organism>
<feature type="region of interest" description="Disordered" evidence="2">
    <location>
        <begin position="355"/>
        <end position="381"/>
    </location>
</feature>
<evidence type="ECO:0000259" key="3">
    <source>
        <dbReference type="PROSITE" id="PS50006"/>
    </source>
</evidence>
<keyword evidence="6" id="KW-0418">Kinase</keyword>
<proteinExistence type="inferred from homology"/>
<dbReference type="InterPro" id="IPR035899">
    <property type="entry name" value="DBL_dom_sf"/>
</dbReference>